<dbReference type="Proteomes" id="UP000559182">
    <property type="component" value="Unassembled WGS sequence"/>
</dbReference>
<feature type="transmembrane region" description="Helical" evidence="1">
    <location>
        <begin position="21"/>
        <end position="42"/>
    </location>
</feature>
<keyword evidence="1" id="KW-0812">Transmembrane</keyword>
<evidence type="ECO:0000313" key="2">
    <source>
        <dbReference type="EMBL" id="MBB2892047.1"/>
    </source>
</evidence>
<comment type="caution">
    <text evidence="2">The sequence shown here is derived from an EMBL/GenBank/DDBJ whole genome shotgun (WGS) entry which is preliminary data.</text>
</comment>
<evidence type="ECO:0000256" key="1">
    <source>
        <dbReference type="SAM" id="Phobius"/>
    </source>
</evidence>
<organism evidence="2 3">
    <name type="scientific">Flexivirga oryzae</name>
    <dbReference type="NCBI Taxonomy" id="1794944"/>
    <lineage>
        <taxon>Bacteria</taxon>
        <taxon>Bacillati</taxon>
        <taxon>Actinomycetota</taxon>
        <taxon>Actinomycetes</taxon>
        <taxon>Micrococcales</taxon>
        <taxon>Dermacoccaceae</taxon>
        <taxon>Flexivirga</taxon>
    </lineage>
</organism>
<gene>
    <name evidence="2" type="ORF">FHU39_002031</name>
</gene>
<keyword evidence="3" id="KW-1185">Reference proteome</keyword>
<dbReference type="EMBL" id="JACHVQ010000001">
    <property type="protein sequence ID" value="MBB2892047.1"/>
    <property type="molecule type" value="Genomic_DNA"/>
</dbReference>
<sequence length="79" mass="8309">MPDTPPAAPSMPARWRRHRRLVRLGQALMLLGLVIAAVHAVMHMAGNPSGWTDLTVGYPTAAVVAFAGAILAGRAEPKA</sequence>
<protein>
    <submittedName>
        <fullName evidence="2">Uncharacterized protein</fullName>
    </submittedName>
</protein>
<name>A0A839N411_9MICO</name>
<keyword evidence="1" id="KW-1133">Transmembrane helix</keyword>
<reference evidence="2 3" key="1">
    <citation type="submission" date="2020-08" db="EMBL/GenBank/DDBJ databases">
        <title>Sequencing the genomes of 1000 actinobacteria strains.</title>
        <authorList>
            <person name="Klenk H.-P."/>
        </authorList>
    </citation>
    <scope>NUCLEOTIDE SEQUENCE [LARGE SCALE GENOMIC DNA]</scope>
    <source>
        <strain evidence="2 3">DSM 105369</strain>
    </source>
</reference>
<accession>A0A839N411</accession>
<evidence type="ECO:0000313" key="3">
    <source>
        <dbReference type="Proteomes" id="UP000559182"/>
    </source>
</evidence>
<proteinExistence type="predicted"/>
<dbReference type="RefSeq" id="WP_183320223.1">
    <property type="nucleotide sequence ID" value="NZ_JACHVQ010000001.1"/>
</dbReference>
<keyword evidence="1" id="KW-0472">Membrane</keyword>
<feature type="transmembrane region" description="Helical" evidence="1">
    <location>
        <begin position="54"/>
        <end position="73"/>
    </location>
</feature>
<dbReference type="AlphaFoldDB" id="A0A839N411"/>